<protein>
    <recommendedName>
        <fullName evidence="4">DUF4148 domain-containing protein</fullName>
    </recommendedName>
</protein>
<feature type="chain" id="PRO_5043980192" description="DUF4148 domain-containing protein" evidence="1">
    <location>
        <begin position="25"/>
        <end position="81"/>
    </location>
</feature>
<gene>
    <name evidence="2" type="ORF">DM48_4417</name>
</gene>
<dbReference type="EMBL" id="JPGG01000015">
    <property type="protein sequence ID" value="KGC17277.1"/>
    <property type="molecule type" value="Genomic_DNA"/>
</dbReference>
<dbReference type="AlphaFoldDB" id="A0AAW3FAC7"/>
<dbReference type="KEGG" id="bgo:BM43_1229"/>
<accession>A0AAW3FAC7</accession>
<evidence type="ECO:0000256" key="1">
    <source>
        <dbReference type="SAM" id="SignalP"/>
    </source>
</evidence>
<evidence type="ECO:0000313" key="3">
    <source>
        <dbReference type="Proteomes" id="UP000029590"/>
    </source>
</evidence>
<comment type="caution">
    <text evidence="2">The sequence shown here is derived from an EMBL/GenBank/DDBJ whole genome shotgun (WGS) entry which is preliminary data.</text>
</comment>
<dbReference type="Proteomes" id="UP000029590">
    <property type="component" value="Unassembled WGS sequence"/>
</dbReference>
<evidence type="ECO:0000313" key="2">
    <source>
        <dbReference type="EMBL" id="KGC17277.1"/>
    </source>
</evidence>
<dbReference type="RefSeq" id="WP_126242784.1">
    <property type="nucleotide sequence ID" value="NZ_CADEPT010000001.1"/>
</dbReference>
<feature type="signal peptide" evidence="1">
    <location>
        <begin position="1"/>
        <end position="24"/>
    </location>
</feature>
<keyword evidence="1" id="KW-0732">Signal</keyword>
<sequence>MNGRTIGSIGLAAVALCVASLAEAKVQGSGGPIADVVLDHARVERQYRAIEDARRRAGVEMRRNVAQVPGGATVPALDRPT</sequence>
<organism evidence="2 3">
    <name type="scientific">Burkholderia gladioli</name>
    <name type="common">Pseudomonas marginata</name>
    <name type="synonym">Phytomonas marginata</name>
    <dbReference type="NCBI Taxonomy" id="28095"/>
    <lineage>
        <taxon>Bacteria</taxon>
        <taxon>Pseudomonadati</taxon>
        <taxon>Pseudomonadota</taxon>
        <taxon>Betaproteobacteria</taxon>
        <taxon>Burkholderiales</taxon>
        <taxon>Burkholderiaceae</taxon>
        <taxon>Burkholderia</taxon>
    </lineage>
</organism>
<evidence type="ECO:0008006" key="4">
    <source>
        <dbReference type="Google" id="ProtNLM"/>
    </source>
</evidence>
<reference evidence="2 3" key="1">
    <citation type="submission" date="2014-04" db="EMBL/GenBank/DDBJ databases">
        <authorList>
            <person name="Bishop-Lilly K.A."/>
            <person name="Broomall S.M."/>
            <person name="Chain P.S."/>
            <person name="Chertkov O."/>
            <person name="Coyne S.R."/>
            <person name="Daligault H.E."/>
            <person name="Davenport K.W."/>
            <person name="Erkkila T."/>
            <person name="Frey K.G."/>
            <person name="Gibbons H.S."/>
            <person name="Gu W."/>
            <person name="Jaissle J."/>
            <person name="Johnson S.L."/>
            <person name="Koroleva G.I."/>
            <person name="Ladner J.T."/>
            <person name="Lo C.-C."/>
            <person name="Minogue T.D."/>
            <person name="Munk C."/>
            <person name="Palacios G.F."/>
            <person name="Redden C.L."/>
            <person name="Rosenzweig C.N."/>
            <person name="Scholz M.B."/>
            <person name="Teshima H."/>
            <person name="Xu Y."/>
        </authorList>
    </citation>
    <scope>NUCLEOTIDE SEQUENCE [LARGE SCALE GENOMIC DNA]</scope>
    <source>
        <strain evidence="3">gladioli</strain>
    </source>
</reference>
<proteinExistence type="predicted"/>
<name>A0AAW3FAC7_BURGA</name>